<name>A0A9P1G7H7_9DINO</name>
<reference evidence="1" key="1">
    <citation type="submission" date="2022-10" db="EMBL/GenBank/DDBJ databases">
        <authorList>
            <person name="Chen Y."/>
            <person name="Dougan E. K."/>
            <person name="Chan C."/>
            <person name="Rhodes N."/>
            <person name="Thang M."/>
        </authorList>
    </citation>
    <scope>NUCLEOTIDE SEQUENCE</scope>
</reference>
<dbReference type="EMBL" id="CAMXCT020003334">
    <property type="protein sequence ID" value="CAL1157209.1"/>
    <property type="molecule type" value="Genomic_DNA"/>
</dbReference>
<evidence type="ECO:0000313" key="2">
    <source>
        <dbReference type="EMBL" id="CAL4791146.1"/>
    </source>
</evidence>
<organism evidence="1">
    <name type="scientific">Cladocopium goreaui</name>
    <dbReference type="NCBI Taxonomy" id="2562237"/>
    <lineage>
        <taxon>Eukaryota</taxon>
        <taxon>Sar</taxon>
        <taxon>Alveolata</taxon>
        <taxon>Dinophyceae</taxon>
        <taxon>Suessiales</taxon>
        <taxon>Symbiodiniaceae</taxon>
        <taxon>Cladocopium</taxon>
    </lineage>
</organism>
<gene>
    <name evidence="1" type="ORF">C1SCF055_LOCUS29664</name>
</gene>
<accession>A0A9P1G7H7</accession>
<dbReference type="EMBL" id="CAMXCT010003334">
    <property type="protein sequence ID" value="CAI4003834.1"/>
    <property type="molecule type" value="Genomic_DNA"/>
</dbReference>
<proteinExistence type="predicted"/>
<dbReference type="Proteomes" id="UP001152797">
    <property type="component" value="Unassembled WGS sequence"/>
</dbReference>
<evidence type="ECO:0000313" key="1">
    <source>
        <dbReference type="EMBL" id="CAI4003834.1"/>
    </source>
</evidence>
<reference evidence="2 3" key="2">
    <citation type="submission" date="2024-05" db="EMBL/GenBank/DDBJ databases">
        <authorList>
            <person name="Chen Y."/>
            <person name="Shah S."/>
            <person name="Dougan E. K."/>
            <person name="Thang M."/>
            <person name="Chan C."/>
        </authorList>
    </citation>
    <scope>NUCLEOTIDE SEQUENCE [LARGE SCALE GENOMIC DNA]</scope>
</reference>
<keyword evidence="3" id="KW-1185">Reference proteome</keyword>
<protein>
    <submittedName>
        <fullName evidence="1">Uncharacterized protein</fullName>
    </submittedName>
</protein>
<sequence length="110" mass="12913">MEDAKVAAFMAAVIESTRWKAWLESRDPYPSESWAQEELQLQREHLHLHLAGNLLLALLHGLERFHAAWCPRRALQCQRRQELAEVCPSCKEFQHLEFELLQSEAWHPRG</sequence>
<dbReference type="AlphaFoldDB" id="A0A9P1G7H7"/>
<comment type="caution">
    <text evidence="1">The sequence shown here is derived from an EMBL/GenBank/DDBJ whole genome shotgun (WGS) entry which is preliminary data.</text>
</comment>
<evidence type="ECO:0000313" key="3">
    <source>
        <dbReference type="Proteomes" id="UP001152797"/>
    </source>
</evidence>
<dbReference type="EMBL" id="CAMXCT030003334">
    <property type="protein sequence ID" value="CAL4791146.1"/>
    <property type="molecule type" value="Genomic_DNA"/>
</dbReference>